<gene>
    <name evidence="8" type="ORF">QCA50_011000</name>
</gene>
<evidence type="ECO:0000259" key="7">
    <source>
        <dbReference type="PROSITE" id="PS51194"/>
    </source>
</evidence>
<dbReference type="SUPFAM" id="SSF53335">
    <property type="entry name" value="S-adenosyl-L-methionine-dependent methyltransferases"/>
    <property type="match status" value="1"/>
</dbReference>
<feature type="compositionally biased region" description="Low complexity" evidence="6">
    <location>
        <begin position="27"/>
        <end position="39"/>
    </location>
</feature>
<dbReference type="PANTHER" id="PTHR45626">
    <property type="entry name" value="TRANSCRIPTION TERMINATION FACTOR 2-RELATED"/>
    <property type="match status" value="1"/>
</dbReference>
<feature type="compositionally biased region" description="Basic residues" evidence="6">
    <location>
        <begin position="1583"/>
        <end position="1598"/>
    </location>
</feature>
<dbReference type="GO" id="GO:0032259">
    <property type="term" value="P:methylation"/>
    <property type="evidence" value="ECO:0007669"/>
    <property type="project" value="UniProtKB-KW"/>
</dbReference>
<feature type="region of interest" description="Disordered" evidence="6">
    <location>
        <begin position="1"/>
        <end position="108"/>
    </location>
</feature>
<dbReference type="InterPro" id="IPR049730">
    <property type="entry name" value="SNF2/RAD54-like_C"/>
</dbReference>
<feature type="compositionally biased region" description="Basic and acidic residues" evidence="6">
    <location>
        <begin position="1605"/>
        <end position="1624"/>
    </location>
</feature>
<feature type="compositionally biased region" description="Acidic residues" evidence="6">
    <location>
        <begin position="76"/>
        <end position="100"/>
    </location>
</feature>
<evidence type="ECO:0000256" key="1">
    <source>
        <dbReference type="ARBA" id="ARBA00022603"/>
    </source>
</evidence>
<evidence type="ECO:0000256" key="5">
    <source>
        <dbReference type="ARBA" id="ARBA00022840"/>
    </source>
</evidence>
<comment type="caution">
    <text evidence="8">The sequence shown here is derived from an EMBL/GenBank/DDBJ whole genome shotgun (WGS) entry which is preliminary data.</text>
</comment>
<dbReference type="GO" id="GO:0008168">
    <property type="term" value="F:methyltransferase activity"/>
    <property type="evidence" value="ECO:0007669"/>
    <property type="project" value="UniProtKB-KW"/>
</dbReference>
<evidence type="ECO:0000313" key="8">
    <source>
        <dbReference type="EMBL" id="KAK7685656.1"/>
    </source>
</evidence>
<dbReference type="PANTHER" id="PTHR45626:SF26">
    <property type="entry name" value="FAMILY HELICASE, PUTATIVE (AFU_ORTHOLOGUE AFUA_2G09120)-RELATED"/>
    <property type="match status" value="1"/>
</dbReference>
<feature type="region of interest" description="Disordered" evidence="6">
    <location>
        <begin position="1409"/>
        <end position="1624"/>
    </location>
</feature>
<dbReference type="Proteomes" id="UP001385951">
    <property type="component" value="Unassembled WGS sequence"/>
</dbReference>
<dbReference type="EMBL" id="JASBNA010000019">
    <property type="protein sequence ID" value="KAK7685656.1"/>
    <property type="molecule type" value="Genomic_DNA"/>
</dbReference>
<dbReference type="GO" id="GO:0005524">
    <property type="term" value="F:ATP binding"/>
    <property type="evidence" value="ECO:0007669"/>
    <property type="project" value="UniProtKB-KW"/>
</dbReference>
<dbReference type="SUPFAM" id="SSF52540">
    <property type="entry name" value="P-loop containing nucleoside triphosphate hydrolases"/>
    <property type="match status" value="2"/>
</dbReference>
<dbReference type="Gene3D" id="3.40.50.10810">
    <property type="entry name" value="Tandem AAA-ATPase domain"/>
    <property type="match status" value="1"/>
</dbReference>
<evidence type="ECO:0000256" key="2">
    <source>
        <dbReference type="ARBA" id="ARBA00022679"/>
    </source>
</evidence>
<dbReference type="CDD" id="cd18793">
    <property type="entry name" value="SF2_C_SNF"/>
    <property type="match status" value="1"/>
</dbReference>
<keyword evidence="5" id="KW-0067">ATP-binding</keyword>
<feature type="compositionally biased region" description="Acidic residues" evidence="6">
    <location>
        <begin position="1523"/>
        <end position="1537"/>
    </location>
</feature>
<reference evidence="8 9" key="1">
    <citation type="submission" date="2022-09" db="EMBL/GenBank/DDBJ databases">
        <authorList>
            <person name="Palmer J.M."/>
        </authorList>
    </citation>
    <scope>NUCLEOTIDE SEQUENCE [LARGE SCALE GENOMIC DNA]</scope>
    <source>
        <strain evidence="8 9">DSM 7382</strain>
    </source>
</reference>
<sequence length="2202" mass="247004">MARGLEKAASSKGQKNITAFFGGGSGKPISKPAPKSAPKAAKRKPVVISDDEHEEQSDDIPMDSFEEPATEPPSDAPEEDEESHESDADVNDEDPEDAQVEEATSSRRISTFVGAPELPPISSIPAIFLDMVKRFPKIKSVVEHLKGRKMRVATMCSGTESPLLALDLIRRAVSDLYGLTLEFDHVFSCEIEPFKQAYIERNFHPPLLFRDVCELGNSHATTVYGALAPVPGDVDLLIAGTSCVDFSNLNNEKQGIEDGGESSRTFQGMMSWVKRHRPPLVIMENVCSAPWEQIIKYWEKNKYTASQLRVDTKNYYIPHTRTRGYLLAVDEKHSSLADKWKHTLNEMRRPASSTLDAFLLPTDDARIHQAREKLVRETEKERGGRLDWNRCENRHQRARLEEELGNKRPLTGWEEGGQCKLPDFAWNDWGIGQVERVWDLMDISILRDAKKGVDPSFKSQVWNLSQNVDRSTGSSKAGICPCLTPSMIPYVTNRGGPMVGLEALSLQGLPVDELLLTRETEDQLADLAGNAMSTTVVGACMMAAMFVAKNLLKSGDDEETYEEKNQIVADDDEEDKDATMDVDEVLASDSIEDHITGEDKLSEEPLSLEATSKTSLQELLDDAEKSVRFCLCEGRSTVTDRPVSRCIDCGSTACVKCGGRPEHNYELVDVASNPRLHPSQFELKLKNTLPMSVIVETVTQDVLDELKATSGFSIPPKRWAAWSAAVVRATSDELRFAEPKRQDVWSIIYQSPHAYLELSLHPRQPEWRLYGKPVDDEPANSELRRLLEYYPIARLSCKNGLFNGAFEFALPHSVLVPITIKGSEPVPSYEQKLGLQGKGLKNKEVNSILEISVPAEHADKFERDISGKYTLYDKCGTAMSALYKREPTDADGSLPPIFFFLDPFRCSDPKDDGFIFSISKRRLEYGETRPTICELNVKWRQSTKASQEVSCIIPHRWTKSIEVKLKPAKARDALCATPSDSFELDLAIESCASSRGFLVCKVPLDENAGSEWPRGRWQEVDKVHERVTFKALAWLLERVKRVDGRFTEWMNVALPDDFHGCARCAPPTPEIRWTLAKQSPVAVEDPIQAGAYERALKQRPAPFITQLKLDEHHAATVRLGVNFTSLMHRAFSRLPQTKKKAGDITISWRIQTDYVPMARLPKYQFTLPSNKKDKEHEQPPNFRIPLRPEQLRSLTWMVAQESPKADPFIEEEVSEAILEPLGWRGQGRAHRPKYVRGGVLADQVGYGKTAITLGLIDCTLAKIKREVRDGDEMPGKIPVKATLVIVPPHLVKQWCSEITKFTKKDHVKVVAISTAANMNNTTIEDIKKADIVVVAASLFKSQNYLDNLSSVAGSSPIPNRETGGRYANACIDMAYSSLSRQVDLLREEGGRALMDSIVEASKKGPDAHLVLPTKRLKGKKYREAAQTEEVKEENEEKPIPEAKAEPESQTSKAKPQKKMIMEVVITKRKPSPTASSPAAADPGDLSDTSRPKRRISKKPIVIDSDEEEGSGSSDYHASSAEESVVDDDNFIVPDSDEDVPKKAKSKAKPKAKAVPKPRAKPTKRAPVSDSDAMDVDEPGTSKGKGKAKKAPLNSKKRKSAEPSSGDERPAKKQKSARHENDPWKLKTVEVRKDWTRMRCPPLEMFHFSRKVIDEYTYLGGLVLAMTTRLSADRVWILSGTPPVQDFTAIKTISAFLGVHLGIDAEQPDKPRRGARKTDLTAAEQFHSFRETHSLEWHANRNEKGQMFLNRFVRQNIAEIKEIPFEEHIMKINLPAAERAIYLELEHYLRALDMTIKRGRTTESDREKRMHQALGESASAEEALLKRCSHFDLETHDQENAMKACEVIVQERTKQLEECKSDLLRQIKLAFRQEKAIPKSNDESLFREYIRITQKEGVGDEEATKIAREIIDKAISEWKESGGDRPKSTGADLIWEHREQTHSIRRTQRELLGRVRSLRYFTVVRDLQRERAEPYVVTCPICKRDNIGIDDIAVLSSCGHTGCYKCVMECAEREECVYTSLGQCRAAARVLNVVKGATLGVDDVARDGKGRHYGLKLESVIKLIKEIPKSERILIFVQFQDLTKKVAQAFNAHGIGFIEIRGSAAQKSNLLNSFQNNSKERVLVLNVMDESASGANLTNANHAIFLSPLLTDSKETYIANETQAIGRVRRYGQTKTVHIYRFCSMNTIDVEIYEQRTGVRLEA</sequence>
<evidence type="ECO:0000256" key="4">
    <source>
        <dbReference type="ARBA" id="ARBA00022801"/>
    </source>
</evidence>
<evidence type="ECO:0000256" key="6">
    <source>
        <dbReference type="SAM" id="MobiDB-lite"/>
    </source>
</evidence>
<dbReference type="InterPro" id="IPR001525">
    <property type="entry name" value="C5_MeTfrase"/>
</dbReference>
<feature type="compositionally biased region" description="Low complexity" evidence="6">
    <location>
        <begin position="1471"/>
        <end position="1486"/>
    </location>
</feature>
<dbReference type="GO" id="GO:0006281">
    <property type="term" value="P:DNA repair"/>
    <property type="evidence" value="ECO:0007669"/>
    <property type="project" value="TreeGrafter"/>
</dbReference>
<dbReference type="GO" id="GO:0008094">
    <property type="term" value="F:ATP-dependent activity, acting on DNA"/>
    <property type="evidence" value="ECO:0007669"/>
    <property type="project" value="TreeGrafter"/>
</dbReference>
<dbReference type="Gene3D" id="3.40.50.300">
    <property type="entry name" value="P-loop containing nucleotide triphosphate hydrolases"/>
    <property type="match status" value="1"/>
</dbReference>
<feature type="compositionally biased region" description="Basic residues" evidence="6">
    <location>
        <begin position="1542"/>
        <end position="1563"/>
    </location>
</feature>
<dbReference type="Pfam" id="PF00176">
    <property type="entry name" value="SNF2-rel_dom"/>
    <property type="match status" value="1"/>
</dbReference>
<evidence type="ECO:0000256" key="3">
    <source>
        <dbReference type="ARBA" id="ARBA00022741"/>
    </source>
</evidence>
<protein>
    <recommendedName>
        <fullName evidence="7">Helicase C-terminal domain-containing protein</fullName>
    </recommendedName>
</protein>
<dbReference type="InterPro" id="IPR027417">
    <property type="entry name" value="P-loop_NTPase"/>
</dbReference>
<accession>A0AAW0FXL2</accession>
<keyword evidence="9" id="KW-1185">Reference proteome</keyword>
<dbReference type="InterPro" id="IPR050628">
    <property type="entry name" value="SNF2_RAD54_helicase_TF"/>
</dbReference>
<feature type="domain" description="Helicase C-terminal" evidence="7">
    <location>
        <begin position="2055"/>
        <end position="2202"/>
    </location>
</feature>
<keyword evidence="2" id="KW-0808">Transferase</keyword>
<dbReference type="Gene3D" id="3.40.50.150">
    <property type="entry name" value="Vaccinia Virus protein VP39"/>
    <property type="match status" value="1"/>
</dbReference>
<dbReference type="Pfam" id="PF00145">
    <property type="entry name" value="DNA_methylase"/>
    <property type="match status" value="1"/>
</dbReference>
<dbReference type="GO" id="GO:0016787">
    <property type="term" value="F:hydrolase activity"/>
    <property type="evidence" value="ECO:0007669"/>
    <property type="project" value="UniProtKB-KW"/>
</dbReference>
<feature type="compositionally biased region" description="Basic and acidic residues" evidence="6">
    <location>
        <begin position="1421"/>
        <end position="1446"/>
    </location>
</feature>
<dbReference type="InterPro" id="IPR038718">
    <property type="entry name" value="SNF2-like_sf"/>
</dbReference>
<dbReference type="PROSITE" id="PS51194">
    <property type="entry name" value="HELICASE_CTER"/>
    <property type="match status" value="1"/>
</dbReference>
<dbReference type="GO" id="GO:0005634">
    <property type="term" value="C:nucleus"/>
    <property type="evidence" value="ECO:0007669"/>
    <property type="project" value="TreeGrafter"/>
</dbReference>
<proteinExistence type="predicted"/>
<feature type="compositionally biased region" description="Acidic residues" evidence="6">
    <location>
        <begin position="49"/>
        <end position="69"/>
    </location>
</feature>
<dbReference type="Pfam" id="PF00271">
    <property type="entry name" value="Helicase_C"/>
    <property type="match status" value="1"/>
</dbReference>
<keyword evidence="3" id="KW-0547">Nucleotide-binding</keyword>
<keyword evidence="4" id="KW-0378">Hydrolase</keyword>
<dbReference type="InterPro" id="IPR014001">
    <property type="entry name" value="Helicase_ATP-bd"/>
</dbReference>
<dbReference type="InterPro" id="IPR001650">
    <property type="entry name" value="Helicase_C-like"/>
</dbReference>
<keyword evidence="1" id="KW-0489">Methyltransferase</keyword>
<name>A0AAW0FXL2_9APHY</name>
<feature type="region of interest" description="Disordered" evidence="6">
    <location>
        <begin position="558"/>
        <end position="577"/>
    </location>
</feature>
<evidence type="ECO:0000313" key="9">
    <source>
        <dbReference type="Proteomes" id="UP001385951"/>
    </source>
</evidence>
<organism evidence="8 9">
    <name type="scientific">Cerrena zonata</name>
    <dbReference type="NCBI Taxonomy" id="2478898"/>
    <lineage>
        <taxon>Eukaryota</taxon>
        <taxon>Fungi</taxon>
        <taxon>Dikarya</taxon>
        <taxon>Basidiomycota</taxon>
        <taxon>Agaricomycotina</taxon>
        <taxon>Agaricomycetes</taxon>
        <taxon>Polyporales</taxon>
        <taxon>Cerrenaceae</taxon>
        <taxon>Cerrena</taxon>
    </lineage>
</organism>
<dbReference type="InterPro" id="IPR000330">
    <property type="entry name" value="SNF2_N"/>
</dbReference>
<dbReference type="SMART" id="SM00487">
    <property type="entry name" value="DEXDc"/>
    <property type="match status" value="1"/>
</dbReference>
<dbReference type="InterPro" id="IPR029063">
    <property type="entry name" value="SAM-dependent_MTases_sf"/>
</dbReference>